<name>A0A2G2W591_CAPBA</name>
<dbReference type="EMBL" id="MLFT02000008">
    <property type="protein sequence ID" value="PHT40401.1"/>
    <property type="molecule type" value="Genomic_DNA"/>
</dbReference>
<accession>A0A2G2W591</accession>
<gene>
    <name evidence="1" type="ORF">CQW23_19255</name>
</gene>
<sequence length="147" mass="16909">MSGFAWDPITHKWDAELEVWAQLIQDVVAEPSPDEQTEDDECDHSFILKDDIGYVCRICGPDFEMETVNINNCEDLFLKSSRLNEDVVALYKNLSAMFGIRELVLETMVNLHHPPESGDFDGDANLELQQQAFMKVSTKYMEQKEEM</sequence>
<dbReference type="OrthoDB" id="1745510at2759"/>
<reference evidence="2" key="2">
    <citation type="journal article" date="2017" name="J. Anim. Genet.">
        <title>Multiple reference genome sequences of hot pepper reveal the massive evolution of plant disease resistance genes by retroduplication.</title>
        <authorList>
            <person name="Kim S."/>
            <person name="Park J."/>
            <person name="Yeom S.-I."/>
            <person name="Kim Y.-M."/>
            <person name="Seo E."/>
            <person name="Kim K.-T."/>
            <person name="Kim M.-S."/>
            <person name="Lee J.M."/>
            <person name="Cheong K."/>
            <person name="Shin H.-S."/>
            <person name="Kim S.-B."/>
            <person name="Han K."/>
            <person name="Lee J."/>
            <person name="Park M."/>
            <person name="Lee H.-A."/>
            <person name="Lee H.-Y."/>
            <person name="Lee Y."/>
            <person name="Oh S."/>
            <person name="Lee J.H."/>
            <person name="Choi E."/>
            <person name="Choi E."/>
            <person name="Lee S.E."/>
            <person name="Jeon J."/>
            <person name="Kim H."/>
            <person name="Choi G."/>
            <person name="Song H."/>
            <person name="Lee J."/>
            <person name="Lee S.-C."/>
            <person name="Kwon J.-K."/>
            <person name="Lee H.-Y."/>
            <person name="Koo N."/>
            <person name="Hong Y."/>
            <person name="Kim R.W."/>
            <person name="Kang W.-H."/>
            <person name="Huh J.H."/>
            <person name="Kang B.-C."/>
            <person name="Yang T.-J."/>
            <person name="Lee Y.-H."/>
            <person name="Bennetzen J.L."/>
            <person name="Choi D."/>
        </authorList>
    </citation>
    <scope>NUCLEOTIDE SEQUENCE [LARGE SCALE GENOMIC DNA]</scope>
    <source>
        <strain evidence="2">cv. PBC81</strain>
    </source>
</reference>
<comment type="caution">
    <text evidence="1">The sequence shown here is derived from an EMBL/GenBank/DDBJ whole genome shotgun (WGS) entry which is preliminary data.</text>
</comment>
<evidence type="ECO:0000313" key="2">
    <source>
        <dbReference type="Proteomes" id="UP000224567"/>
    </source>
</evidence>
<dbReference type="Proteomes" id="UP000224567">
    <property type="component" value="Unassembled WGS sequence"/>
</dbReference>
<evidence type="ECO:0000313" key="1">
    <source>
        <dbReference type="EMBL" id="PHT40401.1"/>
    </source>
</evidence>
<reference evidence="1 2" key="1">
    <citation type="journal article" date="2017" name="Genome Biol.">
        <title>New reference genome sequences of hot pepper reveal the massive evolution of plant disease-resistance genes by retroduplication.</title>
        <authorList>
            <person name="Kim S."/>
            <person name="Park J."/>
            <person name="Yeom S.I."/>
            <person name="Kim Y.M."/>
            <person name="Seo E."/>
            <person name="Kim K.T."/>
            <person name="Kim M.S."/>
            <person name="Lee J.M."/>
            <person name="Cheong K."/>
            <person name="Shin H.S."/>
            <person name="Kim S.B."/>
            <person name="Han K."/>
            <person name="Lee J."/>
            <person name="Park M."/>
            <person name="Lee H.A."/>
            <person name="Lee H.Y."/>
            <person name="Lee Y."/>
            <person name="Oh S."/>
            <person name="Lee J.H."/>
            <person name="Choi E."/>
            <person name="Choi E."/>
            <person name="Lee S.E."/>
            <person name="Jeon J."/>
            <person name="Kim H."/>
            <person name="Choi G."/>
            <person name="Song H."/>
            <person name="Lee J."/>
            <person name="Lee S.C."/>
            <person name="Kwon J.K."/>
            <person name="Lee H.Y."/>
            <person name="Koo N."/>
            <person name="Hong Y."/>
            <person name="Kim R.W."/>
            <person name="Kang W.H."/>
            <person name="Huh J.H."/>
            <person name="Kang B.C."/>
            <person name="Yang T.J."/>
            <person name="Lee Y.H."/>
            <person name="Bennetzen J.L."/>
            <person name="Choi D."/>
        </authorList>
    </citation>
    <scope>NUCLEOTIDE SEQUENCE [LARGE SCALE GENOMIC DNA]</scope>
    <source>
        <strain evidence="2">cv. PBC81</strain>
    </source>
</reference>
<dbReference type="AlphaFoldDB" id="A0A2G2W591"/>
<organism evidence="1 2">
    <name type="scientific">Capsicum baccatum</name>
    <name type="common">Peruvian pepper</name>
    <dbReference type="NCBI Taxonomy" id="33114"/>
    <lineage>
        <taxon>Eukaryota</taxon>
        <taxon>Viridiplantae</taxon>
        <taxon>Streptophyta</taxon>
        <taxon>Embryophyta</taxon>
        <taxon>Tracheophyta</taxon>
        <taxon>Spermatophyta</taxon>
        <taxon>Magnoliopsida</taxon>
        <taxon>eudicotyledons</taxon>
        <taxon>Gunneridae</taxon>
        <taxon>Pentapetalae</taxon>
        <taxon>asterids</taxon>
        <taxon>lamiids</taxon>
        <taxon>Solanales</taxon>
        <taxon>Solanaceae</taxon>
        <taxon>Solanoideae</taxon>
        <taxon>Capsiceae</taxon>
        <taxon>Capsicum</taxon>
    </lineage>
</organism>
<protein>
    <submittedName>
        <fullName evidence="1">Uncharacterized protein</fullName>
    </submittedName>
</protein>
<proteinExistence type="predicted"/>
<keyword evidence="2" id="KW-1185">Reference proteome</keyword>